<dbReference type="NCBIfam" id="TIGR00665">
    <property type="entry name" value="DnaB"/>
    <property type="match status" value="1"/>
</dbReference>
<dbReference type="InterPro" id="IPR036185">
    <property type="entry name" value="DNA_heli_DnaB-like_N_sf"/>
</dbReference>
<keyword evidence="10" id="KW-0413">Isomerase</keyword>
<dbReference type="PANTHER" id="PTHR30153:SF2">
    <property type="entry name" value="REPLICATIVE DNA HELICASE"/>
    <property type="match status" value="1"/>
</dbReference>
<reference evidence="17" key="1">
    <citation type="journal article" date="2019" name="Int. J. Syst. Evol. Microbiol.">
        <title>The Global Catalogue of Microorganisms (GCM) 10K type strain sequencing project: providing services to taxonomists for standard genome sequencing and annotation.</title>
        <authorList>
            <consortium name="The Broad Institute Genomics Platform"/>
            <consortium name="The Broad Institute Genome Sequencing Center for Infectious Disease"/>
            <person name="Wu L."/>
            <person name="Ma J."/>
        </authorList>
    </citation>
    <scope>NUCLEOTIDE SEQUENCE [LARGE SCALE GENOMIC DNA]</scope>
    <source>
        <strain evidence="17">CCUG 58760</strain>
    </source>
</reference>
<dbReference type="EMBL" id="JBHSLC010000081">
    <property type="protein sequence ID" value="MFC5358146.1"/>
    <property type="molecule type" value="Genomic_DNA"/>
</dbReference>
<dbReference type="PANTHER" id="PTHR30153">
    <property type="entry name" value="REPLICATIVE DNA HELICASE DNAB"/>
    <property type="match status" value="1"/>
</dbReference>
<gene>
    <name evidence="16" type="ORF">ACFPMG_24470</name>
</gene>
<dbReference type="SMART" id="SM00382">
    <property type="entry name" value="AAA"/>
    <property type="match status" value="1"/>
</dbReference>
<dbReference type="InterPro" id="IPR007692">
    <property type="entry name" value="DNA_helicase_DnaB"/>
</dbReference>
<evidence type="ECO:0000256" key="14">
    <source>
        <dbReference type="RuleBase" id="RU362085"/>
    </source>
</evidence>
<evidence type="ECO:0000256" key="12">
    <source>
        <dbReference type="ARBA" id="ARBA00048954"/>
    </source>
</evidence>
<organism evidence="16 17">
    <name type="scientific">Azospirillum himalayense</name>
    <dbReference type="NCBI Taxonomy" id="654847"/>
    <lineage>
        <taxon>Bacteria</taxon>
        <taxon>Pseudomonadati</taxon>
        <taxon>Pseudomonadota</taxon>
        <taxon>Alphaproteobacteria</taxon>
        <taxon>Rhodospirillales</taxon>
        <taxon>Azospirillaceae</taxon>
        <taxon>Azospirillum</taxon>
    </lineage>
</organism>
<keyword evidence="3 14" id="KW-0639">Primosome</keyword>
<comment type="catalytic activity">
    <reaction evidence="12 14">
        <text>ATP + H2O = ADP + phosphate + H(+)</text>
        <dbReference type="Rhea" id="RHEA:13065"/>
        <dbReference type="ChEBI" id="CHEBI:15377"/>
        <dbReference type="ChEBI" id="CHEBI:15378"/>
        <dbReference type="ChEBI" id="CHEBI:30616"/>
        <dbReference type="ChEBI" id="CHEBI:43474"/>
        <dbReference type="ChEBI" id="CHEBI:456216"/>
        <dbReference type="EC" id="5.6.2.3"/>
    </reaction>
</comment>
<evidence type="ECO:0000256" key="10">
    <source>
        <dbReference type="ARBA" id="ARBA00023235"/>
    </source>
</evidence>
<dbReference type="GO" id="GO:0016787">
    <property type="term" value="F:hydrolase activity"/>
    <property type="evidence" value="ECO:0007669"/>
    <property type="project" value="UniProtKB-KW"/>
</dbReference>
<dbReference type="InterPro" id="IPR027417">
    <property type="entry name" value="P-loop_NTPase"/>
</dbReference>
<keyword evidence="8 14" id="KW-0067">ATP-binding</keyword>
<dbReference type="Pfam" id="PF03796">
    <property type="entry name" value="DnaB_C"/>
    <property type="match status" value="1"/>
</dbReference>
<comment type="caution">
    <text evidence="16">The sequence shown here is derived from an EMBL/GenBank/DDBJ whole genome shotgun (WGS) entry which is preliminary data.</text>
</comment>
<dbReference type="Gene3D" id="3.40.50.300">
    <property type="entry name" value="P-loop containing nucleotide triphosphate hydrolases"/>
    <property type="match status" value="1"/>
</dbReference>
<dbReference type="Gene3D" id="1.10.860.10">
    <property type="entry name" value="DNAb Helicase, Chain A"/>
    <property type="match status" value="1"/>
</dbReference>
<dbReference type="GO" id="GO:0003678">
    <property type="term" value="F:DNA helicase activity"/>
    <property type="evidence" value="ECO:0007669"/>
    <property type="project" value="UniProtKB-EC"/>
</dbReference>
<dbReference type="SUPFAM" id="SSF52540">
    <property type="entry name" value="P-loop containing nucleoside triphosphate hydrolases"/>
    <property type="match status" value="1"/>
</dbReference>
<dbReference type="InterPro" id="IPR007694">
    <property type="entry name" value="DNA_helicase_DnaB-like_C"/>
</dbReference>
<dbReference type="CDD" id="cd00984">
    <property type="entry name" value="DnaB_C"/>
    <property type="match status" value="1"/>
</dbReference>
<evidence type="ECO:0000256" key="11">
    <source>
        <dbReference type="ARBA" id="ARBA00044932"/>
    </source>
</evidence>
<dbReference type="InterPro" id="IPR016136">
    <property type="entry name" value="DNA_helicase_N/primase_C"/>
</dbReference>
<dbReference type="EC" id="5.6.2.3" evidence="13 14"/>
<keyword evidence="5 14" id="KW-0547">Nucleotide-binding</keyword>
<dbReference type="RefSeq" id="WP_376997846.1">
    <property type="nucleotide sequence ID" value="NZ_JBHSLC010000081.1"/>
</dbReference>
<dbReference type="SUPFAM" id="SSF48024">
    <property type="entry name" value="N-terminal domain of DnaB helicase"/>
    <property type="match status" value="1"/>
</dbReference>
<name>A0ABW0GC46_9PROT</name>
<dbReference type="PROSITE" id="PS51199">
    <property type="entry name" value="SF4_HELICASE"/>
    <property type="match status" value="1"/>
</dbReference>
<evidence type="ECO:0000256" key="3">
    <source>
        <dbReference type="ARBA" id="ARBA00022515"/>
    </source>
</evidence>
<evidence type="ECO:0000256" key="2">
    <source>
        <dbReference type="ARBA" id="ARBA00011643"/>
    </source>
</evidence>
<keyword evidence="7 14" id="KW-0347">Helicase</keyword>
<evidence type="ECO:0000313" key="16">
    <source>
        <dbReference type="EMBL" id="MFC5358146.1"/>
    </source>
</evidence>
<dbReference type="InterPro" id="IPR007693">
    <property type="entry name" value="DNA_helicase_DnaB-like_N"/>
</dbReference>
<keyword evidence="17" id="KW-1185">Reference proteome</keyword>
<proteinExistence type="inferred from homology"/>
<evidence type="ECO:0000256" key="13">
    <source>
        <dbReference type="NCBIfam" id="TIGR00665"/>
    </source>
</evidence>
<dbReference type="InterPro" id="IPR003593">
    <property type="entry name" value="AAA+_ATPase"/>
</dbReference>
<evidence type="ECO:0000256" key="9">
    <source>
        <dbReference type="ARBA" id="ARBA00023125"/>
    </source>
</evidence>
<evidence type="ECO:0000259" key="15">
    <source>
        <dbReference type="PROSITE" id="PS51199"/>
    </source>
</evidence>
<keyword evidence="4 14" id="KW-0235">DNA replication</keyword>
<accession>A0ABW0GC46</accession>
<evidence type="ECO:0000256" key="5">
    <source>
        <dbReference type="ARBA" id="ARBA00022741"/>
    </source>
</evidence>
<evidence type="ECO:0000256" key="8">
    <source>
        <dbReference type="ARBA" id="ARBA00022840"/>
    </source>
</evidence>
<dbReference type="Proteomes" id="UP001596166">
    <property type="component" value="Unassembled WGS sequence"/>
</dbReference>
<comment type="similarity">
    <text evidence="1 14">Belongs to the helicase family. DnaB subfamily.</text>
</comment>
<keyword evidence="9 14" id="KW-0238">DNA-binding</keyword>
<comment type="subunit">
    <text evidence="2">Homohexamer.</text>
</comment>
<protein>
    <recommendedName>
        <fullName evidence="13 14">Replicative DNA helicase</fullName>
        <ecNumber evidence="13 14">5.6.2.3</ecNumber>
    </recommendedName>
</protein>
<sequence length="483" mass="53055">MNHIGNPGHIERTPPHNEEAEQALLGAILINNRAYEKVSEFLRPEHFYDPAHQRIFAAISEEVEAGRKADPVTLRDRFASDADLAGDGGGAAYLARLVANVVTVVNSADYGRIIHELFLRRQQIEVALSMLDDAYDVGSGRSPEEAIAEFAGDLDRILDIAPASQATFTSMRDAAEEALNRADAARRTGGGLSGVSTGLIDLDRLTGGLQPTDLIIIAGRPSMGKTTLLKNIAVSSAKRWKAGLPNSAAVGVFSLEMSAEQLAANFFAEETGIATPRQRQGQISDDEFVKMTGVDSDIPLFIDTTADSLPVLVSRARRLVRKHKVGVIGVDYIQLMSAGSGRTDNRVQEITQITRGLKKLARELGVPVVALSQLSRQVEQREDKRPMLADLRDSGSIEQDADVVIFCYREQYYLERAEPNRRPDESDDKFNNRHQQWQQRLGEVYNIGEAIIAKQRMGAIATARLRFDGPSSKFSDLAHDHQA</sequence>
<dbReference type="NCBIfam" id="NF006606">
    <property type="entry name" value="PRK09165.1"/>
    <property type="match status" value="1"/>
</dbReference>
<comment type="function">
    <text evidence="11 14">The main replicative DNA helicase, it participates in initiation and elongation during chromosome replication. Travels ahead of the DNA replisome, separating dsDNA into templates for DNA synthesis. A processive ATP-dependent 5'-3' DNA helicase it has DNA-dependent ATPase activity.</text>
</comment>
<evidence type="ECO:0000256" key="4">
    <source>
        <dbReference type="ARBA" id="ARBA00022705"/>
    </source>
</evidence>
<keyword evidence="6 14" id="KW-0378">Hydrolase</keyword>
<evidence type="ECO:0000256" key="1">
    <source>
        <dbReference type="ARBA" id="ARBA00008428"/>
    </source>
</evidence>
<feature type="domain" description="SF4 helicase" evidence="15">
    <location>
        <begin position="188"/>
        <end position="481"/>
    </location>
</feature>
<evidence type="ECO:0000256" key="6">
    <source>
        <dbReference type="ARBA" id="ARBA00022801"/>
    </source>
</evidence>
<evidence type="ECO:0000256" key="7">
    <source>
        <dbReference type="ARBA" id="ARBA00022806"/>
    </source>
</evidence>
<dbReference type="Pfam" id="PF00772">
    <property type="entry name" value="DnaB"/>
    <property type="match status" value="1"/>
</dbReference>
<evidence type="ECO:0000313" key="17">
    <source>
        <dbReference type="Proteomes" id="UP001596166"/>
    </source>
</evidence>